<dbReference type="Pfam" id="PF01263">
    <property type="entry name" value="Aldose_epim"/>
    <property type="match status" value="1"/>
</dbReference>
<keyword evidence="2" id="KW-0413">Isomerase</keyword>
<dbReference type="PANTHER" id="PTHR10091">
    <property type="entry name" value="ALDOSE-1-EPIMERASE"/>
    <property type="match status" value="1"/>
</dbReference>
<reference evidence="4" key="1">
    <citation type="journal article" date="2014" name="Front. Microbiol.">
        <title>High frequency of phylogenetically diverse reductive dehalogenase-homologous genes in deep subseafloor sedimentary metagenomes.</title>
        <authorList>
            <person name="Kawai M."/>
            <person name="Futagami T."/>
            <person name="Toyoda A."/>
            <person name="Takaki Y."/>
            <person name="Nishi S."/>
            <person name="Hori S."/>
            <person name="Arai W."/>
            <person name="Tsubouchi T."/>
            <person name="Morono Y."/>
            <person name="Uchiyama I."/>
            <person name="Ito T."/>
            <person name="Fujiyama A."/>
            <person name="Inagaki F."/>
            <person name="Takami H."/>
        </authorList>
    </citation>
    <scope>NUCLEOTIDE SEQUENCE</scope>
    <source>
        <strain evidence="4">Expedition CK06-06</strain>
    </source>
</reference>
<dbReference type="GO" id="GO:0030246">
    <property type="term" value="F:carbohydrate binding"/>
    <property type="evidence" value="ECO:0007669"/>
    <property type="project" value="InterPro"/>
</dbReference>
<dbReference type="GO" id="GO:0005737">
    <property type="term" value="C:cytoplasm"/>
    <property type="evidence" value="ECO:0007669"/>
    <property type="project" value="TreeGrafter"/>
</dbReference>
<dbReference type="Gene3D" id="2.70.98.10">
    <property type="match status" value="1"/>
</dbReference>
<dbReference type="PANTHER" id="PTHR10091:SF0">
    <property type="entry name" value="GALACTOSE MUTAROTASE"/>
    <property type="match status" value="1"/>
</dbReference>
<name>X1PJJ4_9ZZZZ</name>
<dbReference type="InterPro" id="IPR014718">
    <property type="entry name" value="GH-type_carb-bd"/>
</dbReference>
<keyword evidence="3" id="KW-0119">Carbohydrate metabolism</keyword>
<organism evidence="4">
    <name type="scientific">marine sediment metagenome</name>
    <dbReference type="NCBI Taxonomy" id="412755"/>
    <lineage>
        <taxon>unclassified sequences</taxon>
        <taxon>metagenomes</taxon>
        <taxon>ecological metagenomes</taxon>
    </lineage>
</organism>
<feature type="non-terminal residue" evidence="4">
    <location>
        <position position="1"/>
    </location>
</feature>
<dbReference type="GO" id="GO:0004034">
    <property type="term" value="F:aldose 1-epimerase activity"/>
    <property type="evidence" value="ECO:0007669"/>
    <property type="project" value="TreeGrafter"/>
</dbReference>
<evidence type="ECO:0008006" key="5">
    <source>
        <dbReference type="Google" id="ProtNLM"/>
    </source>
</evidence>
<evidence type="ECO:0000256" key="2">
    <source>
        <dbReference type="ARBA" id="ARBA00023235"/>
    </source>
</evidence>
<evidence type="ECO:0000256" key="3">
    <source>
        <dbReference type="ARBA" id="ARBA00023277"/>
    </source>
</evidence>
<accession>X1PJJ4</accession>
<protein>
    <recommendedName>
        <fullName evidence="5">Aldose 1-epimerase</fullName>
    </recommendedName>
</protein>
<dbReference type="InterPro" id="IPR047215">
    <property type="entry name" value="Galactose_mutarotase-like"/>
</dbReference>
<dbReference type="AlphaFoldDB" id="X1PJJ4"/>
<evidence type="ECO:0000256" key="1">
    <source>
        <dbReference type="ARBA" id="ARBA00006206"/>
    </source>
</evidence>
<gene>
    <name evidence="4" type="ORF">S06H3_48518</name>
</gene>
<dbReference type="InterPro" id="IPR008183">
    <property type="entry name" value="Aldose_1/G6P_1-epimerase"/>
</dbReference>
<evidence type="ECO:0000313" key="4">
    <source>
        <dbReference type="EMBL" id="GAI42706.1"/>
    </source>
</evidence>
<dbReference type="CDD" id="cd09019">
    <property type="entry name" value="galactose_mutarotase_like"/>
    <property type="match status" value="1"/>
</dbReference>
<comment type="similarity">
    <text evidence="1">Belongs to the aldose epimerase family.</text>
</comment>
<dbReference type="GO" id="GO:0033499">
    <property type="term" value="P:galactose catabolic process via UDP-galactose, Leloir pathway"/>
    <property type="evidence" value="ECO:0007669"/>
    <property type="project" value="TreeGrafter"/>
</dbReference>
<dbReference type="SUPFAM" id="SSF74650">
    <property type="entry name" value="Galactose mutarotase-like"/>
    <property type="match status" value="1"/>
</dbReference>
<sequence length="183" mass="19987">LTDKPTVVNLSHHSYFNLAGQGDGDILGHKLMINADTFTPVDAGLIPTGELRSVKGTPMDFTRPAAIGARINEDDQQLKYGGGYDHNWVLNKTPAASLLRSKTAGALAVRVYEPTSGRVMEVYTTEPGIQFYAGNFLDGSITGKADKIYKQRYGFCLEPQHFPDSPNKPNFPSVVLRPGLSFK</sequence>
<dbReference type="GO" id="GO:0006006">
    <property type="term" value="P:glucose metabolic process"/>
    <property type="evidence" value="ECO:0007669"/>
    <property type="project" value="TreeGrafter"/>
</dbReference>
<comment type="caution">
    <text evidence="4">The sequence shown here is derived from an EMBL/GenBank/DDBJ whole genome shotgun (WGS) entry which is preliminary data.</text>
</comment>
<dbReference type="EMBL" id="BARV01030556">
    <property type="protein sequence ID" value="GAI42706.1"/>
    <property type="molecule type" value="Genomic_DNA"/>
</dbReference>
<dbReference type="InterPro" id="IPR011013">
    <property type="entry name" value="Gal_mutarotase_sf_dom"/>
</dbReference>
<proteinExistence type="inferred from homology"/>